<accession>A0AAV3S3W6</accession>
<dbReference type="EMBL" id="BAAABL010000002">
    <property type="protein sequence ID" value="GAA0289775.1"/>
    <property type="molecule type" value="Genomic_DNA"/>
</dbReference>
<evidence type="ECO:0000313" key="2">
    <source>
        <dbReference type="Proteomes" id="UP001500837"/>
    </source>
</evidence>
<evidence type="ECO:0008006" key="3">
    <source>
        <dbReference type="Google" id="ProtNLM"/>
    </source>
</evidence>
<keyword evidence="2" id="KW-1185">Reference proteome</keyword>
<protein>
    <recommendedName>
        <fullName evidence="3">DNA ligase ATP-dependent C-terminal domain-containing protein</fullName>
    </recommendedName>
</protein>
<organism evidence="1 2">
    <name type="scientific">Halarchaeum salinum</name>
    <dbReference type="NCBI Taxonomy" id="489912"/>
    <lineage>
        <taxon>Archaea</taxon>
        <taxon>Methanobacteriati</taxon>
        <taxon>Methanobacteriota</taxon>
        <taxon>Stenosarchaea group</taxon>
        <taxon>Halobacteria</taxon>
        <taxon>Halobacteriales</taxon>
        <taxon>Halobacteriaceae</taxon>
    </lineage>
</organism>
<dbReference type="Proteomes" id="UP001500837">
    <property type="component" value="Unassembled WGS sequence"/>
</dbReference>
<comment type="caution">
    <text evidence="1">The sequence shown here is derived from an EMBL/GenBank/DDBJ whole genome shotgun (WGS) entry which is preliminary data.</text>
</comment>
<name>A0AAV3S3W6_9EURY</name>
<dbReference type="AlphaFoldDB" id="A0AAV3S3W6"/>
<evidence type="ECO:0000313" key="1">
    <source>
        <dbReference type="EMBL" id="GAA0289775.1"/>
    </source>
</evidence>
<sequence>MVPSFLTCIGFSISGCPNRGSLVKRFFRVAEKEEGEDADQARWVEPSGLIRLGTWGNGLRSVDVRSTVLIR</sequence>
<gene>
    <name evidence="1" type="ORF">GCM10009066_00390</name>
</gene>
<proteinExistence type="predicted"/>
<reference evidence="1 2" key="1">
    <citation type="journal article" date="2019" name="Int. J. Syst. Evol. Microbiol.">
        <title>The Global Catalogue of Microorganisms (GCM) 10K type strain sequencing project: providing services to taxonomists for standard genome sequencing and annotation.</title>
        <authorList>
            <consortium name="The Broad Institute Genomics Platform"/>
            <consortium name="The Broad Institute Genome Sequencing Center for Infectious Disease"/>
            <person name="Wu L."/>
            <person name="Ma J."/>
        </authorList>
    </citation>
    <scope>NUCLEOTIDE SEQUENCE [LARGE SCALE GENOMIC DNA]</scope>
    <source>
        <strain evidence="1 2">JCM 16330</strain>
    </source>
</reference>